<dbReference type="AlphaFoldDB" id="A0A9W9AWZ8"/>
<proteinExistence type="predicted"/>
<evidence type="ECO:0000313" key="2">
    <source>
        <dbReference type="EMBL" id="KAJ4492200.1"/>
    </source>
</evidence>
<reference evidence="2" key="2">
    <citation type="journal article" date="2023" name="Proc. Natl. Acad. Sci. U.S.A.">
        <title>A global phylogenomic analysis of the shiitake genus Lentinula.</title>
        <authorList>
            <person name="Sierra-Patev S."/>
            <person name="Min B."/>
            <person name="Naranjo-Ortiz M."/>
            <person name="Looney B."/>
            <person name="Konkel Z."/>
            <person name="Slot J.C."/>
            <person name="Sakamoto Y."/>
            <person name="Steenwyk J.L."/>
            <person name="Rokas A."/>
            <person name="Carro J."/>
            <person name="Camarero S."/>
            <person name="Ferreira P."/>
            <person name="Molpeceres G."/>
            <person name="Ruiz-Duenas F.J."/>
            <person name="Serrano A."/>
            <person name="Henrissat B."/>
            <person name="Drula E."/>
            <person name="Hughes K.W."/>
            <person name="Mata J.L."/>
            <person name="Ishikawa N.K."/>
            <person name="Vargas-Isla R."/>
            <person name="Ushijima S."/>
            <person name="Smith C.A."/>
            <person name="Donoghue J."/>
            <person name="Ahrendt S."/>
            <person name="Andreopoulos W."/>
            <person name="He G."/>
            <person name="LaButti K."/>
            <person name="Lipzen A."/>
            <person name="Ng V."/>
            <person name="Riley R."/>
            <person name="Sandor L."/>
            <person name="Barry K."/>
            <person name="Martinez A.T."/>
            <person name="Xiao Y."/>
            <person name="Gibbons J.G."/>
            <person name="Terashima K."/>
            <person name="Grigoriev I.V."/>
            <person name="Hibbett D."/>
        </authorList>
    </citation>
    <scope>NUCLEOTIDE SEQUENCE</scope>
    <source>
        <strain evidence="2">Sp2 HRB7682 ss15</strain>
    </source>
</reference>
<dbReference type="Proteomes" id="UP001150238">
    <property type="component" value="Unassembled WGS sequence"/>
</dbReference>
<accession>A0A9W9AWZ8</accession>
<organism evidence="2 3">
    <name type="scientific">Lentinula lateritia</name>
    <dbReference type="NCBI Taxonomy" id="40482"/>
    <lineage>
        <taxon>Eukaryota</taxon>
        <taxon>Fungi</taxon>
        <taxon>Dikarya</taxon>
        <taxon>Basidiomycota</taxon>
        <taxon>Agaricomycotina</taxon>
        <taxon>Agaricomycetes</taxon>
        <taxon>Agaricomycetidae</taxon>
        <taxon>Agaricales</taxon>
        <taxon>Marasmiineae</taxon>
        <taxon>Omphalotaceae</taxon>
        <taxon>Lentinula</taxon>
    </lineage>
</organism>
<protein>
    <submittedName>
        <fullName evidence="2">Uncharacterized protein</fullName>
    </submittedName>
</protein>
<name>A0A9W9AWZ8_9AGAR</name>
<dbReference type="EMBL" id="JANVFS010000005">
    <property type="protein sequence ID" value="KAJ4492200.1"/>
    <property type="molecule type" value="Genomic_DNA"/>
</dbReference>
<keyword evidence="1" id="KW-0732">Signal</keyword>
<feature type="chain" id="PRO_5040807206" evidence="1">
    <location>
        <begin position="27"/>
        <end position="229"/>
    </location>
</feature>
<comment type="caution">
    <text evidence="2">The sequence shown here is derived from an EMBL/GenBank/DDBJ whole genome shotgun (WGS) entry which is preliminary data.</text>
</comment>
<evidence type="ECO:0000256" key="1">
    <source>
        <dbReference type="SAM" id="SignalP"/>
    </source>
</evidence>
<sequence>MPCFRAMFLHLFGLCIISSTVLSVVASPIFHDEALLVPRADNHPGSEASSTVSHPAQDVGKFQHDKDGEIYWDGNPVQDSFKVLKDSGKPDNEVKDLLIAIYRSKERNTPESEQKYWLCVGSRCLRANKNPSAPSDLLSDVIIGRGTLQEVQNFGKISFDDIEHKREILAVFVKGQGHYFDGNPKPTNWDYLAAVVRDLRRQAWEVQRLAKQAEIEQCMEEEAKKNLFG</sequence>
<reference evidence="2" key="1">
    <citation type="submission" date="2022-08" db="EMBL/GenBank/DDBJ databases">
        <authorList>
            <consortium name="DOE Joint Genome Institute"/>
            <person name="Min B."/>
            <person name="Riley R."/>
            <person name="Sierra-Patev S."/>
            <person name="Naranjo-Ortiz M."/>
            <person name="Looney B."/>
            <person name="Konkel Z."/>
            <person name="Slot J.C."/>
            <person name="Sakamoto Y."/>
            <person name="Steenwyk J.L."/>
            <person name="Rokas A."/>
            <person name="Carro J."/>
            <person name="Camarero S."/>
            <person name="Ferreira P."/>
            <person name="Molpeceres G."/>
            <person name="Ruiz-Duenas F.J."/>
            <person name="Serrano A."/>
            <person name="Henrissat B."/>
            <person name="Drula E."/>
            <person name="Hughes K.W."/>
            <person name="Mata J.L."/>
            <person name="Ishikawa N.K."/>
            <person name="Vargas-Isla R."/>
            <person name="Ushijima S."/>
            <person name="Smith C.A."/>
            <person name="Ahrendt S."/>
            <person name="Andreopoulos W."/>
            <person name="He G."/>
            <person name="Labutti K."/>
            <person name="Lipzen A."/>
            <person name="Ng V."/>
            <person name="Sandor L."/>
            <person name="Barry K."/>
            <person name="Martinez A.T."/>
            <person name="Xiao Y."/>
            <person name="Gibbons J.G."/>
            <person name="Terashima K."/>
            <person name="Hibbett D.S."/>
            <person name="Grigoriev I.V."/>
        </authorList>
    </citation>
    <scope>NUCLEOTIDE SEQUENCE</scope>
    <source>
        <strain evidence="2">Sp2 HRB7682 ss15</strain>
    </source>
</reference>
<feature type="signal peptide" evidence="1">
    <location>
        <begin position="1"/>
        <end position="26"/>
    </location>
</feature>
<gene>
    <name evidence="2" type="ORF">C8J55DRAFT_254906</name>
</gene>
<evidence type="ECO:0000313" key="3">
    <source>
        <dbReference type="Proteomes" id="UP001150238"/>
    </source>
</evidence>